<comment type="catalytic activity">
    <reaction evidence="7">
        <text>D-mannitol + NAD(+) = D-mannose + NADH + H(+)</text>
        <dbReference type="Rhea" id="RHEA:15029"/>
        <dbReference type="ChEBI" id="CHEBI:4208"/>
        <dbReference type="ChEBI" id="CHEBI:15378"/>
        <dbReference type="ChEBI" id="CHEBI:16899"/>
        <dbReference type="ChEBI" id="CHEBI:57540"/>
        <dbReference type="ChEBI" id="CHEBI:57945"/>
        <dbReference type="EC" id="1.1.1.255"/>
    </reaction>
</comment>
<dbReference type="InterPro" id="IPR002328">
    <property type="entry name" value="ADH_Zn_CS"/>
</dbReference>
<dbReference type="InterPro" id="IPR011032">
    <property type="entry name" value="GroES-like_sf"/>
</dbReference>
<comment type="cofactor">
    <cofactor evidence="1 10">
        <name>Zn(2+)</name>
        <dbReference type="ChEBI" id="CHEBI:29105"/>
    </cofactor>
</comment>
<dbReference type="FunCoup" id="A0A7J7DM01">
    <property type="interactions" value="350"/>
</dbReference>
<evidence type="ECO:0000256" key="6">
    <source>
        <dbReference type="ARBA" id="ARBA00023027"/>
    </source>
</evidence>
<dbReference type="PANTHER" id="PTHR42683">
    <property type="entry name" value="ALDEHYDE REDUCTASE"/>
    <property type="match status" value="1"/>
</dbReference>
<name>A0A7J7DM01_TRIWF</name>
<dbReference type="Proteomes" id="UP000593562">
    <property type="component" value="Unassembled WGS sequence"/>
</dbReference>
<comment type="caution">
    <text evidence="12">The sequence shown here is derived from an EMBL/GenBank/DDBJ whole genome shotgun (WGS) entry which is preliminary data.</text>
</comment>
<dbReference type="FunFam" id="3.90.180.10:FF:000100">
    <property type="entry name" value="Putative cinnamyl alcohol dehydrogenase 6"/>
    <property type="match status" value="1"/>
</dbReference>
<evidence type="ECO:0000256" key="1">
    <source>
        <dbReference type="ARBA" id="ARBA00001947"/>
    </source>
</evidence>
<dbReference type="SUPFAM" id="SSF50129">
    <property type="entry name" value="GroES-like"/>
    <property type="match status" value="1"/>
</dbReference>
<evidence type="ECO:0000313" key="12">
    <source>
        <dbReference type="EMBL" id="KAF5747309.1"/>
    </source>
</evidence>
<dbReference type="Gene3D" id="3.90.180.10">
    <property type="entry name" value="Medium-chain alcohol dehydrogenases, catalytic domain"/>
    <property type="match status" value="1"/>
</dbReference>
<evidence type="ECO:0000256" key="5">
    <source>
        <dbReference type="ARBA" id="ARBA00023002"/>
    </source>
</evidence>
<gene>
    <name evidence="12" type="ORF">HS088_TW05G00030</name>
</gene>
<comment type="function">
    <text evidence="8">Oxidizes mannitol to mannose. Provides the initial step by which translocated mannitol is committed to central metabolism and, by regulating mannitol pool size, is important in regulating salt tolerance at the cellular level.</text>
</comment>
<feature type="domain" description="Enoyl reductase (ER)" evidence="11">
    <location>
        <begin position="23"/>
        <end position="351"/>
    </location>
</feature>
<evidence type="ECO:0000313" key="13">
    <source>
        <dbReference type="Proteomes" id="UP000593562"/>
    </source>
</evidence>
<dbReference type="FunFam" id="3.90.180.10:FF:000126">
    <property type="entry name" value="Uncharacterized protein"/>
    <property type="match status" value="1"/>
</dbReference>
<dbReference type="InterPro" id="IPR047109">
    <property type="entry name" value="CAD-like"/>
</dbReference>
<comment type="similarity">
    <text evidence="2 10">Belongs to the zinc-containing alcohol dehydrogenase family.</text>
</comment>
<keyword evidence="3 10" id="KW-0479">Metal-binding</keyword>
<dbReference type="SMART" id="SM00829">
    <property type="entry name" value="PKS_ER"/>
    <property type="match status" value="1"/>
</dbReference>
<evidence type="ECO:0000256" key="3">
    <source>
        <dbReference type="ARBA" id="ARBA00022723"/>
    </source>
</evidence>
<dbReference type="AlphaFoldDB" id="A0A7J7DM01"/>
<organism evidence="12 13">
    <name type="scientific">Tripterygium wilfordii</name>
    <name type="common">Thunder God vine</name>
    <dbReference type="NCBI Taxonomy" id="458696"/>
    <lineage>
        <taxon>Eukaryota</taxon>
        <taxon>Viridiplantae</taxon>
        <taxon>Streptophyta</taxon>
        <taxon>Embryophyta</taxon>
        <taxon>Tracheophyta</taxon>
        <taxon>Spermatophyta</taxon>
        <taxon>Magnoliopsida</taxon>
        <taxon>eudicotyledons</taxon>
        <taxon>Gunneridae</taxon>
        <taxon>Pentapetalae</taxon>
        <taxon>rosids</taxon>
        <taxon>fabids</taxon>
        <taxon>Celastrales</taxon>
        <taxon>Celastraceae</taxon>
        <taxon>Tripterygium</taxon>
    </lineage>
</organism>
<keyword evidence="5" id="KW-0560">Oxidoreductase</keyword>
<evidence type="ECO:0000256" key="9">
    <source>
        <dbReference type="ARBA" id="ARBA00066829"/>
    </source>
</evidence>
<protein>
    <recommendedName>
        <fullName evidence="9">mannitol dehydrogenase</fullName>
        <ecNumber evidence="9">1.1.1.255</ecNumber>
    </recommendedName>
</protein>
<evidence type="ECO:0000256" key="4">
    <source>
        <dbReference type="ARBA" id="ARBA00022833"/>
    </source>
</evidence>
<dbReference type="FunFam" id="3.40.50.720:FF:000022">
    <property type="entry name" value="Cinnamyl alcohol dehydrogenase"/>
    <property type="match status" value="1"/>
</dbReference>
<dbReference type="Pfam" id="PF00107">
    <property type="entry name" value="ADH_zinc_N"/>
    <property type="match status" value="1"/>
</dbReference>
<evidence type="ECO:0000256" key="8">
    <source>
        <dbReference type="ARBA" id="ARBA00056693"/>
    </source>
</evidence>
<dbReference type="InParanoid" id="A0A7J7DM01"/>
<dbReference type="GO" id="GO:0009809">
    <property type="term" value="P:lignin biosynthetic process"/>
    <property type="evidence" value="ECO:0007669"/>
    <property type="project" value="UniProtKB-ARBA"/>
</dbReference>
<dbReference type="EMBL" id="JAAARO010000005">
    <property type="protein sequence ID" value="KAF5747309.1"/>
    <property type="molecule type" value="Genomic_DNA"/>
</dbReference>
<accession>A0A7J7DM01</accession>
<dbReference type="SUPFAM" id="SSF51735">
    <property type="entry name" value="NAD(P)-binding Rossmann-fold domains"/>
    <property type="match status" value="1"/>
</dbReference>
<dbReference type="EC" id="1.1.1.255" evidence="9"/>
<dbReference type="Gene3D" id="3.40.50.720">
    <property type="entry name" value="NAD(P)-binding Rossmann-like Domain"/>
    <property type="match status" value="1"/>
</dbReference>
<dbReference type="GO" id="GO:0046029">
    <property type="term" value="F:mannitol dehydrogenase activity"/>
    <property type="evidence" value="ECO:0007669"/>
    <property type="project" value="UniProtKB-EC"/>
</dbReference>
<evidence type="ECO:0000259" key="11">
    <source>
        <dbReference type="SMART" id="SM00829"/>
    </source>
</evidence>
<dbReference type="InterPro" id="IPR013149">
    <property type="entry name" value="ADH-like_C"/>
</dbReference>
<dbReference type="GO" id="GO:0008270">
    <property type="term" value="F:zinc ion binding"/>
    <property type="evidence" value="ECO:0007669"/>
    <property type="project" value="InterPro"/>
</dbReference>
<reference evidence="12 13" key="1">
    <citation type="journal article" date="2020" name="Nat. Commun.">
        <title>Genome of Tripterygium wilfordii and identification of cytochrome P450 involved in triptolide biosynthesis.</title>
        <authorList>
            <person name="Tu L."/>
            <person name="Su P."/>
            <person name="Zhang Z."/>
            <person name="Gao L."/>
            <person name="Wang J."/>
            <person name="Hu T."/>
            <person name="Zhou J."/>
            <person name="Zhang Y."/>
            <person name="Zhao Y."/>
            <person name="Liu Y."/>
            <person name="Song Y."/>
            <person name="Tong Y."/>
            <person name="Lu Y."/>
            <person name="Yang J."/>
            <person name="Xu C."/>
            <person name="Jia M."/>
            <person name="Peters R.J."/>
            <person name="Huang L."/>
            <person name="Gao W."/>
        </authorList>
    </citation>
    <scope>NUCLEOTIDE SEQUENCE [LARGE SCALE GENOMIC DNA]</scope>
    <source>
        <strain evidence="13">cv. XIE 37</strain>
        <tissue evidence="12">Leaf</tissue>
    </source>
</reference>
<sequence length="362" mass="39071">MDKSPETRHPVPAFGWAARDPSGQLSPFNFSRRETGEDDVRFKVSYCGICHTDLHCIKNEWGSANYPLIPGHEITGVVTEVGSKVKKVKVGDKVGVGCLVRSCRTCEHCANDYENYCPKPVFTYDAPDYDGTVTYGGYSDYMVANEHFIIKFPDNMPLDAGAPLLCAGITVYSPLKYFGLDVPGTHIAVAGLGGLGHVAVKFAKAFGAKVTVISTSPKKKQEALEHLGADYFLVSSDQDQLKAAKGTMDGIIDTISAPHSIVSLTGLLKPHGKLVLVGLPEKPLELPAFAVVPGRKTLAGSNIGGLKETQEMLDFAAKHNITSDIEVIPIDYVNTAMERLAKGDVRYRFVIDIGNTLAATKP</sequence>
<dbReference type="InterPro" id="IPR036291">
    <property type="entry name" value="NAD(P)-bd_dom_sf"/>
</dbReference>
<dbReference type="InterPro" id="IPR013154">
    <property type="entry name" value="ADH-like_N"/>
</dbReference>
<evidence type="ECO:0000256" key="10">
    <source>
        <dbReference type="RuleBase" id="RU361277"/>
    </source>
</evidence>
<keyword evidence="4 10" id="KW-0862">Zinc</keyword>
<keyword evidence="6" id="KW-0520">NAD</keyword>
<dbReference type="CDD" id="cd05283">
    <property type="entry name" value="CAD1"/>
    <property type="match status" value="1"/>
</dbReference>
<dbReference type="PROSITE" id="PS00059">
    <property type="entry name" value="ADH_ZINC"/>
    <property type="match status" value="1"/>
</dbReference>
<dbReference type="InterPro" id="IPR020843">
    <property type="entry name" value="ER"/>
</dbReference>
<dbReference type="OrthoDB" id="827062at2759"/>
<dbReference type="Pfam" id="PF08240">
    <property type="entry name" value="ADH_N"/>
    <property type="match status" value="1"/>
</dbReference>
<proteinExistence type="inferred from homology"/>
<evidence type="ECO:0000256" key="7">
    <source>
        <dbReference type="ARBA" id="ARBA00051097"/>
    </source>
</evidence>
<evidence type="ECO:0000256" key="2">
    <source>
        <dbReference type="ARBA" id="ARBA00008072"/>
    </source>
</evidence>
<keyword evidence="13" id="KW-1185">Reference proteome</keyword>